<dbReference type="Gene3D" id="2.60.120.200">
    <property type="match status" value="1"/>
</dbReference>
<dbReference type="OrthoDB" id="4781at2759"/>
<dbReference type="SUPFAM" id="SSF49899">
    <property type="entry name" value="Concanavalin A-like lectins/glucanases"/>
    <property type="match status" value="1"/>
</dbReference>
<keyword evidence="1" id="KW-0378">Hydrolase</keyword>
<dbReference type="Proteomes" id="UP000224567">
    <property type="component" value="Unassembled WGS sequence"/>
</dbReference>
<dbReference type="InterPro" id="IPR000757">
    <property type="entry name" value="Beta-glucanase-like"/>
</dbReference>
<comment type="caution">
    <text evidence="5">The sequence shown here is derived from an EMBL/GenBank/DDBJ whole genome shotgun (WGS) entry which is preliminary data.</text>
</comment>
<dbReference type="EMBL" id="MLFT02000007">
    <property type="protein sequence ID" value="PHT44201.1"/>
    <property type="molecule type" value="Genomic_DNA"/>
</dbReference>
<keyword evidence="3" id="KW-1133">Transmembrane helix</keyword>
<evidence type="ECO:0000259" key="4">
    <source>
        <dbReference type="Pfam" id="PF00722"/>
    </source>
</evidence>
<dbReference type="InterPro" id="IPR044791">
    <property type="entry name" value="Beta-glucanase/XTH"/>
</dbReference>
<dbReference type="AlphaFoldDB" id="A0A2G2WG43"/>
<evidence type="ECO:0000256" key="2">
    <source>
        <dbReference type="ARBA" id="ARBA00023295"/>
    </source>
</evidence>
<keyword evidence="3" id="KW-0472">Membrane</keyword>
<reference evidence="6" key="2">
    <citation type="journal article" date="2017" name="J. Anim. Genet.">
        <title>Multiple reference genome sequences of hot pepper reveal the massive evolution of plant disease resistance genes by retroduplication.</title>
        <authorList>
            <person name="Kim S."/>
            <person name="Park J."/>
            <person name="Yeom S.-I."/>
            <person name="Kim Y.-M."/>
            <person name="Seo E."/>
            <person name="Kim K.-T."/>
            <person name="Kim M.-S."/>
            <person name="Lee J.M."/>
            <person name="Cheong K."/>
            <person name="Shin H.-S."/>
            <person name="Kim S.-B."/>
            <person name="Han K."/>
            <person name="Lee J."/>
            <person name="Park M."/>
            <person name="Lee H.-A."/>
            <person name="Lee H.-Y."/>
            <person name="Lee Y."/>
            <person name="Oh S."/>
            <person name="Lee J.H."/>
            <person name="Choi E."/>
            <person name="Choi E."/>
            <person name="Lee S.E."/>
            <person name="Jeon J."/>
            <person name="Kim H."/>
            <person name="Choi G."/>
            <person name="Song H."/>
            <person name="Lee J."/>
            <person name="Lee S.-C."/>
            <person name="Kwon J.-K."/>
            <person name="Lee H.-Y."/>
            <person name="Koo N."/>
            <person name="Hong Y."/>
            <person name="Kim R.W."/>
            <person name="Kang W.-H."/>
            <person name="Huh J.H."/>
            <person name="Kang B.-C."/>
            <person name="Yang T.-J."/>
            <person name="Lee Y.-H."/>
            <person name="Bennetzen J.L."/>
            <person name="Choi D."/>
        </authorList>
    </citation>
    <scope>NUCLEOTIDE SEQUENCE [LARGE SCALE GENOMIC DNA]</scope>
    <source>
        <strain evidence="6">cv. PBC81</strain>
    </source>
</reference>
<reference evidence="5 6" key="1">
    <citation type="journal article" date="2017" name="Genome Biol.">
        <title>New reference genome sequences of hot pepper reveal the massive evolution of plant disease-resistance genes by retroduplication.</title>
        <authorList>
            <person name="Kim S."/>
            <person name="Park J."/>
            <person name="Yeom S.I."/>
            <person name="Kim Y.M."/>
            <person name="Seo E."/>
            <person name="Kim K.T."/>
            <person name="Kim M.S."/>
            <person name="Lee J.M."/>
            <person name="Cheong K."/>
            <person name="Shin H.S."/>
            <person name="Kim S.B."/>
            <person name="Han K."/>
            <person name="Lee J."/>
            <person name="Park M."/>
            <person name="Lee H.A."/>
            <person name="Lee H.Y."/>
            <person name="Lee Y."/>
            <person name="Oh S."/>
            <person name="Lee J.H."/>
            <person name="Choi E."/>
            <person name="Choi E."/>
            <person name="Lee S.E."/>
            <person name="Jeon J."/>
            <person name="Kim H."/>
            <person name="Choi G."/>
            <person name="Song H."/>
            <person name="Lee J."/>
            <person name="Lee S.C."/>
            <person name="Kwon J.K."/>
            <person name="Lee H.Y."/>
            <person name="Koo N."/>
            <person name="Hong Y."/>
            <person name="Kim R.W."/>
            <person name="Kang W.H."/>
            <person name="Huh J.H."/>
            <person name="Kang B.C."/>
            <person name="Yang T.J."/>
            <person name="Lee Y.H."/>
            <person name="Bennetzen J.L."/>
            <person name="Choi D."/>
        </authorList>
    </citation>
    <scope>NUCLEOTIDE SEQUENCE [LARGE SCALE GENOMIC DNA]</scope>
    <source>
        <strain evidence="6">cv. PBC81</strain>
    </source>
</reference>
<gene>
    <name evidence="5" type="ORF">CQW23_18226</name>
</gene>
<evidence type="ECO:0000313" key="6">
    <source>
        <dbReference type="Proteomes" id="UP000224567"/>
    </source>
</evidence>
<dbReference type="PANTHER" id="PTHR31062">
    <property type="entry name" value="XYLOGLUCAN ENDOTRANSGLUCOSYLASE/HYDROLASE PROTEIN 8-RELATED"/>
    <property type="match status" value="1"/>
</dbReference>
<evidence type="ECO:0000256" key="3">
    <source>
        <dbReference type="SAM" id="Phobius"/>
    </source>
</evidence>
<dbReference type="STRING" id="33114.A0A2G2WG43"/>
<proteinExistence type="predicted"/>
<dbReference type="Pfam" id="PF00722">
    <property type="entry name" value="Glyco_hydro_16"/>
    <property type="match status" value="1"/>
</dbReference>
<dbReference type="GO" id="GO:0005975">
    <property type="term" value="P:carbohydrate metabolic process"/>
    <property type="evidence" value="ECO:0007669"/>
    <property type="project" value="InterPro"/>
</dbReference>
<keyword evidence="2" id="KW-0326">Glycosidase</keyword>
<protein>
    <submittedName>
        <fullName evidence="5">Xyloglucan endotransglucosylase/hydrolase 2</fullName>
    </submittedName>
</protein>
<keyword evidence="6" id="KW-1185">Reference proteome</keyword>
<sequence length="268" mass="30631">MKIKNNDFDLFIVGQYPNSFSSQGIVNNGEWIISDDESLTEFLRAPCDYASQIKLNILQVYVKNERKNHLVQFAIQKNVHTKFDDPTSDVNAHLTQYNIFFGMNAPQYIMPSNMPTQFSIPDLKETSNESDRGLTLRDTNNVDLLKMTIIMVNHLNLDGCTMLEHLQMFIYHKAWILSIIVVLLLCPAAWAKNFYQDVTVKFGDQRAQIQDGGRILALSLDKISGSGFQFKNEYLFGRFDMQLKLVPENSVGTVTTFYLSNTLFSLSN</sequence>
<name>A0A2G2WG43_CAPBA</name>
<dbReference type="InterPro" id="IPR013320">
    <property type="entry name" value="ConA-like_dom_sf"/>
</dbReference>
<feature type="transmembrane region" description="Helical" evidence="3">
    <location>
        <begin position="174"/>
        <end position="191"/>
    </location>
</feature>
<organism evidence="5 6">
    <name type="scientific">Capsicum baccatum</name>
    <name type="common">Peruvian pepper</name>
    <dbReference type="NCBI Taxonomy" id="33114"/>
    <lineage>
        <taxon>Eukaryota</taxon>
        <taxon>Viridiplantae</taxon>
        <taxon>Streptophyta</taxon>
        <taxon>Embryophyta</taxon>
        <taxon>Tracheophyta</taxon>
        <taxon>Spermatophyta</taxon>
        <taxon>Magnoliopsida</taxon>
        <taxon>eudicotyledons</taxon>
        <taxon>Gunneridae</taxon>
        <taxon>Pentapetalae</taxon>
        <taxon>asterids</taxon>
        <taxon>lamiids</taxon>
        <taxon>Solanales</taxon>
        <taxon>Solanaceae</taxon>
        <taxon>Solanoideae</taxon>
        <taxon>Capsiceae</taxon>
        <taxon>Capsicum</taxon>
    </lineage>
</organism>
<feature type="domain" description="GH16" evidence="4">
    <location>
        <begin position="195"/>
        <end position="261"/>
    </location>
</feature>
<dbReference type="GO" id="GO:0004553">
    <property type="term" value="F:hydrolase activity, hydrolyzing O-glycosyl compounds"/>
    <property type="evidence" value="ECO:0007669"/>
    <property type="project" value="InterPro"/>
</dbReference>
<accession>A0A2G2WG43</accession>
<evidence type="ECO:0000313" key="5">
    <source>
        <dbReference type="EMBL" id="PHT44201.1"/>
    </source>
</evidence>
<keyword evidence="3" id="KW-0812">Transmembrane</keyword>
<evidence type="ECO:0000256" key="1">
    <source>
        <dbReference type="ARBA" id="ARBA00022801"/>
    </source>
</evidence>